<evidence type="ECO:0008006" key="3">
    <source>
        <dbReference type="Google" id="ProtNLM"/>
    </source>
</evidence>
<evidence type="ECO:0000313" key="1">
    <source>
        <dbReference type="EMBL" id="MBB2147599.1"/>
    </source>
</evidence>
<dbReference type="Proteomes" id="UP000636110">
    <property type="component" value="Unassembled WGS sequence"/>
</dbReference>
<name>A0ABR6ES04_9SPHI</name>
<comment type="caution">
    <text evidence="1">The sequence shown here is derived from an EMBL/GenBank/DDBJ whole genome shotgun (WGS) entry which is preliminary data.</text>
</comment>
<sequence length="126" mass="14095">MNDQDPKNTNIEIRKVYLADLNTLIRIYQMKNQRSATQALTAHFGLPLSVAICNKEVLGFAAAALNASDELTVVAHCIKEDHEMGSLLKLQAKKTLEETFTSIKQDHTPFKNAVQHLLSWLNTCSN</sequence>
<gene>
    <name evidence="1" type="ORF">GM920_01620</name>
</gene>
<proteinExistence type="predicted"/>
<accession>A0ABR6ES04</accession>
<dbReference type="RefSeq" id="WP_182952866.1">
    <property type="nucleotide sequence ID" value="NZ_WNXC01000001.1"/>
</dbReference>
<evidence type="ECO:0000313" key="2">
    <source>
        <dbReference type="Proteomes" id="UP000636110"/>
    </source>
</evidence>
<organism evidence="1 2">
    <name type="scientific">Pedobacter gandavensis</name>
    <dbReference type="NCBI Taxonomy" id="2679963"/>
    <lineage>
        <taxon>Bacteria</taxon>
        <taxon>Pseudomonadati</taxon>
        <taxon>Bacteroidota</taxon>
        <taxon>Sphingobacteriia</taxon>
        <taxon>Sphingobacteriales</taxon>
        <taxon>Sphingobacteriaceae</taxon>
        <taxon>Pedobacter</taxon>
    </lineage>
</organism>
<dbReference type="EMBL" id="WNXC01000001">
    <property type="protein sequence ID" value="MBB2147599.1"/>
    <property type="molecule type" value="Genomic_DNA"/>
</dbReference>
<keyword evidence="2" id="KW-1185">Reference proteome</keyword>
<protein>
    <recommendedName>
        <fullName evidence="3">N-acetyltransferase domain-containing protein</fullName>
    </recommendedName>
</protein>
<reference evidence="1 2" key="1">
    <citation type="submission" date="2019-11" db="EMBL/GenBank/DDBJ databases">
        <title>Description of Pedobacter sp. LMG 31462T.</title>
        <authorList>
            <person name="Carlier A."/>
            <person name="Qi S."/>
            <person name="Vandamme P."/>
        </authorList>
    </citation>
    <scope>NUCLEOTIDE SEQUENCE [LARGE SCALE GENOMIC DNA]</scope>
    <source>
        <strain evidence="1 2">LMG 31462</strain>
    </source>
</reference>